<keyword evidence="4 7" id="KW-0560">Oxidoreductase</keyword>
<gene>
    <name evidence="7" type="primary">pdxA</name>
    <name evidence="8" type="ORF">RGI145_08260</name>
</gene>
<dbReference type="HAMAP" id="MF_00536">
    <property type="entry name" value="PdxA"/>
    <property type="match status" value="1"/>
</dbReference>
<evidence type="ECO:0000313" key="9">
    <source>
        <dbReference type="Proteomes" id="UP000185494"/>
    </source>
</evidence>
<evidence type="ECO:0000256" key="7">
    <source>
        <dbReference type="HAMAP-Rule" id="MF_00536"/>
    </source>
</evidence>
<dbReference type="UniPathway" id="UPA00244">
    <property type="reaction ID" value="UER00312"/>
</dbReference>
<feature type="binding site" evidence="7">
    <location>
        <position position="141"/>
    </location>
    <ligand>
        <name>substrate</name>
    </ligand>
</feature>
<dbReference type="eggNOG" id="COG1995">
    <property type="taxonomic scope" value="Bacteria"/>
</dbReference>
<feature type="binding site" evidence="7">
    <location>
        <position position="279"/>
    </location>
    <ligand>
        <name>substrate</name>
    </ligand>
</feature>
<feature type="binding site" evidence="7">
    <location>
        <position position="140"/>
    </location>
    <ligand>
        <name>substrate</name>
    </ligand>
</feature>
<comment type="subunit">
    <text evidence="7">Homodimer.</text>
</comment>
<evidence type="ECO:0000256" key="5">
    <source>
        <dbReference type="ARBA" id="ARBA00023027"/>
    </source>
</evidence>
<dbReference type="AlphaFoldDB" id="A0A1L7AE58"/>
<dbReference type="Gene3D" id="3.40.718.10">
    <property type="entry name" value="Isopropylmalate Dehydrogenase"/>
    <property type="match status" value="1"/>
</dbReference>
<dbReference type="SUPFAM" id="SSF53659">
    <property type="entry name" value="Isocitrate/Isopropylmalate dehydrogenase-like"/>
    <property type="match status" value="1"/>
</dbReference>
<name>A0A1L7AE58_9PROT</name>
<comment type="cofactor">
    <cofactor evidence="7">
        <name>Zn(2+)</name>
        <dbReference type="ChEBI" id="CHEBI:29105"/>
    </cofactor>
    <cofactor evidence="7">
        <name>Mg(2+)</name>
        <dbReference type="ChEBI" id="CHEBI:18420"/>
    </cofactor>
    <cofactor evidence="7">
        <name>Co(2+)</name>
        <dbReference type="ChEBI" id="CHEBI:48828"/>
    </cofactor>
    <text evidence="7">Binds 1 divalent metal cation per subunit. Can use ions such as Zn(2+), Mg(2+) or Co(2+).</text>
</comment>
<dbReference type="KEGG" id="rgi:RGI145_08260"/>
<evidence type="ECO:0000256" key="3">
    <source>
        <dbReference type="ARBA" id="ARBA00022857"/>
    </source>
</evidence>
<keyword evidence="7" id="KW-0170">Cobalt</keyword>
<dbReference type="STRING" id="257708.RGI145_08260"/>
<keyword evidence="6 7" id="KW-0664">Pyridoxine biosynthesis</keyword>
<dbReference type="NCBIfam" id="TIGR00557">
    <property type="entry name" value="pdxA"/>
    <property type="match status" value="1"/>
</dbReference>
<comment type="miscellaneous">
    <text evidence="7">The active site is located at the dimer interface.</text>
</comment>
<keyword evidence="7" id="KW-0460">Magnesium</keyword>
<dbReference type="GO" id="GO:0050897">
    <property type="term" value="F:cobalt ion binding"/>
    <property type="evidence" value="ECO:0007669"/>
    <property type="project" value="UniProtKB-UniRule"/>
</dbReference>
<dbReference type="EC" id="1.1.1.262" evidence="7"/>
<comment type="catalytic activity">
    <reaction evidence="7">
        <text>4-(phosphooxy)-L-threonine + NAD(+) = 3-amino-2-oxopropyl phosphate + CO2 + NADH</text>
        <dbReference type="Rhea" id="RHEA:32275"/>
        <dbReference type="ChEBI" id="CHEBI:16526"/>
        <dbReference type="ChEBI" id="CHEBI:57279"/>
        <dbReference type="ChEBI" id="CHEBI:57540"/>
        <dbReference type="ChEBI" id="CHEBI:57945"/>
        <dbReference type="ChEBI" id="CHEBI:58452"/>
        <dbReference type="EC" id="1.1.1.262"/>
    </reaction>
</comment>
<dbReference type="Proteomes" id="UP000185494">
    <property type="component" value="Chromosome 1"/>
</dbReference>
<evidence type="ECO:0000256" key="1">
    <source>
        <dbReference type="ARBA" id="ARBA00022490"/>
    </source>
</evidence>
<sequence length="341" mass="35267">MDADTLPLALTMGDPAGIGGELTLAAWEIARHGEGPVFVALDDPARLAALAARLGRQVALAEVADPREAAALFPERLPVLPMPLAAPATPGRPDRAHAPAILASIETAVRLAQAGKVGGLVTNPISKASLYGAGFGFPGHTEYLGALTGLTEPPVMMLACPELRVVPVTIHVSLRRALEELTTAEILRTGRVLHRSLQADFGIATPRIAVAGLNPHAGEGGAMGDEEGRIVVPAIEALRAEGIDAFGPLPPDTMFTPRARAGYDAALCMYHDQALIPLKTLDMDGGVNVTLGLPVVRTSPDHGTAFDIAGRGIAEPGSLLAALRMAADMAARRNILPGAAP</sequence>
<dbReference type="GO" id="GO:0051287">
    <property type="term" value="F:NAD binding"/>
    <property type="evidence" value="ECO:0007669"/>
    <property type="project" value="InterPro"/>
</dbReference>
<keyword evidence="2 7" id="KW-0479">Metal-binding</keyword>
<feature type="binding site" evidence="7">
    <location>
        <position position="171"/>
    </location>
    <ligand>
        <name>a divalent metal cation</name>
        <dbReference type="ChEBI" id="CHEBI:60240"/>
        <note>ligand shared between dimeric partners</note>
    </ligand>
</feature>
<keyword evidence="1 7" id="KW-0963">Cytoplasm</keyword>
<dbReference type="PANTHER" id="PTHR30004:SF6">
    <property type="entry name" value="D-THREONATE 4-PHOSPHATE DEHYDROGENASE"/>
    <property type="match status" value="1"/>
</dbReference>
<evidence type="ECO:0000256" key="4">
    <source>
        <dbReference type="ARBA" id="ARBA00023002"/>
    </source>
</evidence>
<dbReference type="PANTHER" id="PTHR30004">
    <property type="entry name" value="4-HYDROXYTHREONINE-4-PHOSPHATE DEHYDROGENASE"/>
    <property type="match status" value="1"/>
</dbReference>
<evidence type="ECO:0000256" key="6">
    <source>
        <dbReference type="ARBA" id="ARBA00023096"/>
    </source>
</evidence>
<dbReference type="GO" id="GO:0008615">
    <property type="term" value="P:pyridoxine biosynthetic process"/>
    <property type="evidence" value="ECO:0007669"/>
    <property type="project" value="UniProtKB-UniRule"/>
</dbReference>
<evidence type="ECO:0000256" key="2">
    <source>
        <dbReference type="ARBA" id="ARBA00022723"/>
    </source>
</evidence>
<dbReference type="GO" id="GO:0005737">
    <property type="term" value="C:cytoplasm"/>
    <property type="evidence" value="ECO:0007669"/>
    <property type="project" value="UniProtKB-SubCell"/>
</dbReference>
<dbReference type="EMBL" id="CP015583">
    <property type="protein sequence ID" value="APT57087.1"/>
    <property type="molecule type" value="Genomic_DNA"/>
</dbReference>
<accession>A0A1L7AE58</accession>
<dbReference type="NCBIfam" id="NF003699">
    <property type="entry name" value="PRK05312.1"/>
    <property type="match status" value="1"/>
</dbReference>
<feature type="binding site" evidence="7">
    <location>
        <position position="288"/>
    </location>
    <ligand>
        <name>substrate</name>
    </ligand>
</feature>
<dbReference type="InterPro" id="IPR005255">
    <property type="entry name" value="PdxA_fam"/>
</dbReference>
<comment type="subcellular location">
    <subcellularLocation>
        <location evidence="7">Cytoplasm</location>
    </subcellularLocation>
</comment>
<comment type="similarity">
    <text evidence="7">Belongs to the PdxA family.</text>
</comment>
<dbReference type="RefSeq" id="WP_075797983.1">
    <property type="nucleotide sequence ID" value="NZ_CP015583.1"/>
</dbReference>
<comment type="pathway">
    <text evidence="7">Cofactor biosynthesis; pyridoxine 5'-phosphate biosynthesis; pyridoxine 5'-phosphate from D-erythrose 4-phosphate: step 4/5.</text>
</comment>
<organism evidence="8 9">
    <name type="scientific">Roseomonas gilardii</name>
    <dbReference type="NCBI Taxonomy" id="257708"/>
    <lineage>
        <taxon>Bacteria</taxon>
        <taxon>Pseudomonadati</taxon>
        <taxon>Pseudomonadota</taxon>
        <taxon>Alphaproteobacteria</taxon>
        <taxon>Acetobacterales</taxon>
        <taxon>Roseomonadaceae</taxon>
        <taxon>Roseomonas</taxon>
    </lineage>
</organism>
<dbReference type="Pfam" id="PF04166">
    <property type="entry name" value="PdxA"/>
    <property type="match status" value="1"/>
</dbReference>
<dbReference type="GO" id="GO:0042823">
    <property type="term" value="P:pyridoxal phosphate biosynthetic process"/>
    <property type="evidence" value="ECO:0007669"/>
    <property type="project" value="UniProtKB-UniRule"/>
</dbReference>
<keyword evidence="5 7" id="KW-0520">NAD</keyword>
<keyword evidence="7" id="KW-0862">Zinc</keyword>
<feature type="binding site" evidence="7">
    <location>
        <position position="271"/>
    </location>
    <ligand>
        <name>a divalent metal cation</name>
        <dbReference type="ChEBI" id="CHEBI:60240"/>
        <note>ligand shared between dimeric partners</note>
    </ligand>
</feature>
<comment type="function">
    <text evidence="7">Catalyzes the NAD(P)-dependent oxidation of 4-(phosphooxy)-L-threonine (HTP) into 2-amino-3-oxo-4-(phosphooxy)butyric acid which spontaneously decarboxylates to form 3-amino-2-oxopropyl phosphate (AHAP).</text>
</comment>
<feature type="binding site" evidence="7">
    <location>
        <position position="297"/>
    </location>
    <ligand>
        <name>substrate</name>
    </ligand>
</feature>
<feature type="binding site" evidence="7">
    <location>
        <position position="216"/>
    </location>
    <ligand>
        <name>a divalent metal cation</name>
        <dbReference type="ChEBI" id="CHEBI:60240"/>
        <note>ligand shared between dimeric partners</note>
    </ligand>
</feature>
<proteinExistence type="inferred from homology"/>
<dbReference type="GO" id="GO:0000287">
    <property type="term" value="F:magnesium ion binding"/>
    <property type="evidence" value="ECO:0007669"/>
    <property type="project" value="UniProtKB-UniRule"/>
</dbReference>
<evidence type="ECO:0000313" key="8">
    <source>
        <dbReference type="EMBL" id="APT57087.1"/>
    </source>
</evidence>
<keyword evidence="3 7" id="KW-0521">NADP</keyword>
<dbReference type="InterPro" id="IPR037510">
    <property type="entry name" value="PdxA"/>
</dbReference>
<reference evidence="8 9" key="1">
    <citation type="submission" date="2016-05" db="EMBL/GenBank/DDBJ databases">
        <title>Complete Genome and Methylome Analysis of Psychrotrophic Bacterial Isolates from Antarctic Lake Untersee.</title>
        <authorList>
            <person name="Fomenkov A."/>
            <person name="Akimov V.N."/>
            <person name="Vasilyeva L.V."/>
            <person name="Andersen D."/>
            <person name="Vincze T."/>
            <person name="Roberts R.J."/>
        </authorList>
    </citation>
    <scope>NUCLEOTIDE SEQUENCE [LARGE SCALE GENOMIC DNA]</scope>
    <source>
        <strain evidence="8 9">U14-5</strain>
    </source>
</reference>
<dbReference type="GO" id="GO:0008270">
    <property type="term" value="F:zinc ion binding"/>
    <property type="evidence" value="ECO:0007669"/>
    <property type="project" value="UniProtKB-UniRule"/>
</dbReference>
<protein>
    <recommendedName>
        <fullName evidence="7">4-hydroxythreonine-4-phosphate dehydrogenase</fullName>
        <ecNumber evidence="7">1.1.1.262</ecNumber>
    </recommendedName>
    <alternativeName>
        <fullName evidence="7">4-(phosphohydroxy)-L-threonine dehydrogenase</fullName>
    </alternativeName>
</protein>
<dbReference type="GO" id="GO:0050570">
    <property type="term" value="F:4-hydroxythreonine-4-phosphate dehydrogenase activity"/>
    <property type="evidence" value="ECO:0007669"/>
    <property type="project" value="UniProtKB-UniRule"/>
</dbReference>